<name>A0ABV2A6P8_9GAMM</name>
<keyword evidence="3" id="KW-1185">Reference proteome</keyword>
<feature type="chain" id="PRO_5045846729" evidence="1">
    <location>
        <begin position="20"/>
        <end position="263"/>
    </location>
</feature>
<dbReference type="InterPro" id="IPR011044">
    <property type="entry name" value="Quino_amine_DH_bsu"/>
</dbReference>
<evidence type="ECO:0000313" key="3">
    <source>
        <dbReference type="Proteomes" id="UP001465331"/>
    </source>
</evidence>
<dbReference type="RefSeq" id="WP_352887223.1">
    <property type="nucleotide sequence ID" value="NZ_JBEPIJ010000002.1"/>
</dbReference>
<dbReference type="PANTHER" id="PTHR31270:SF1">
    <property type="entry name" value="GLUTAMINYL-PEPTIDE CYCLOTRANSFERASE"/>
    <property type="match status" value="1"/>
</dbReference>
<dbReference type="PROSITE" id="PS51257">
    <property type="entry name" value="PROKAR_LIPOPROTEIN"/>
    <property type="match status" value="1"/>
</dbReference>
<protein>
    <submittedName>
        <fullName evidence="2">Glutaminyl-peptide cyclotransferase</fullName>
    </submittedName>
</protein>
<gene>
    <name evidence="2" type="ORF">ABSH63_02750</name>
</gene>
<proteinExistence type="predicted"/>
<dbReference type="InterPro" id="IPR007788">
    <property type="entry name" value="QCT"/>
</dbReference>
<organism evidence="2 3">
    <name type="scientific">Sinimarinibacterium thermocellulolyticum</name>
    <dbReference type="NCBI Taxonomy" id="3170016"/>
    <lineage>
        <taxon>Bacteria</taxon>
        <taxon>Pseudomonadati</taxon>
        <taxon>Pseudomonadota</taxon>
        <taxon>Gammaproteobacteria</taxon>
        <taxon>Nevskiales</taxon>
        <taxon>Nevskiaceae</taxon>
        <taxon>Sinimarinibacterium</taxon>
    </lineage>
</organism>
<dbReference type="SUPFAM" id="SSF50969">
    <property type="entry name" value="YVTN repeat-like/Quinoprotein amine dehydrogenase"/>
    <property type="match status" value="1"/>
</dbReference>
<reference evidence="2 3" key="1">
    <citation type="submission" date="2024-06" db="EMBL/GenBank/DDBJ databases">
        <authorList>
            <person name="Li Z."/>
            <person name="Jiang Y."/>
        </authorList>
    </citation>
    <scope>NUCLEOTIDE SEQUENCE [LARGE SCALE GENOMIC DNA]</scope>
    <source>
        <strain evidence="2 3">HSW-8</strain>
    </source>
</reference>
<accession>A0ABV2A6P8</accession>
<dbReference type="EMBL" id="JBEPIJ010000002">
    <property type="protein sequence ID" value="MES0872933.1"/>
    <property type="molecule type" value="Genomic_DNA"/>
</dbReference>
<keyword evidence="1" id="KW-0732">Signal</keyword>
<dbReference type="PANTHER" id="PTHR31270">
    <property type="entry name" value="GLUTAMINYL-PEPTIDE CYCLOTRANSFERASE"/>
    <property type="match status" value="1"/>
</dbReference>
<dbReference type="Proteomes" id="UP001465331">
    <property type="component" value="Unassembled WGS sequence"/>
</dbReference>
<sequence length="263" mass="29609">MQRLPITIAFITCSLLACACAAKDDVASLSWRITATLAHGTDHFTQGLVVHDDVLIESSGLYGRSRLMIKSKRTGEVLRSRALPANWFAEGATVWRGKIVMLTWRERIAQWFDLDLKPLSRMTYGGEGWGITHDGTHLITSDGSATLRFRRAEDFSVIHEREVRDANHALRGLNELEYARGLIYANVWQTDRIAVIDPLTGNVCAWLDLQALKLHFDKPANWNAREHVLNGIAYDAASDRFYVTGKNWPALFELEVEPADCGR</sequence>
<comment type="caution">
    <text evidence="2">The sequence shown here is derived from an EMBL/GenBank/DDBJ whole genome shotgun (WGS) entry which is preliminary data.</text>
</comment>
<feature type="signal peptide" evidence="1">
    <location>
        <begin position="1"/>
        <end position="19"/>
    </location>
</feature>
<evidence type="ECO:0000256" key="1">
    <source>
        <dbReference type="SAM" id="SignalP"/>
    </source>
</evidence>
<dbReference type="Pfam" id="PF05096">
    <property type="entry name" value="Glu_cyclase_2"/>
    <property type="match status" value="1"/>
</dbReference>
<evidence type="ECO:0000313" key="2">
    <source>
        <dbReference type="EMBL" id="MES0872933.1"/>
    </source>
</evidence>